<organism evidence="1 2">
    <name type="scientific">Bifidobacterium magnum</name>
    <dbReference type="NCBI Taxonomy" id="1692"/>
    <lineage>
        <taxon>Bacteria</taxon>
        <taxon>Bacillati</taxon>
        <taxon>Actinomycetota</taxon>
        <taxon>Actinomycetes</taxon>
        <taxon>Bifidobacteriales</taxon>
        <taxon>Bifidobacteriaceae</taxon>
        <taxon>Bifidobacterium</taxon>
    </lineage>
</organism>
<accession>A0A087BE23</accession>
<name>A0A087BE23_9BIFI</name>
<reference evidence="1 2" key="1">
    <citation type="submission" date="2014-03" db="EMBL/GenBank/DDBJ databases">
        <title>Genomics of Bifidobacteria.</title>
        <authorList>
            <person name="Ventura M."/>
            <person name="Milani C."/>
            <person name="Lugli G.A."/>
        </authorList>
    </citation>
    <scope>NUCLEOTIDE SEQUENCE [LARGE SCALE GENOMIC DNA]</scope>
    <source>
        <strain evidence="1 2">LMG 11591</strain>
    </source>
</reference>
<keyword evidence="2" id="KW-1185">Reference proteome</keyword>
<sequence length="176" mass="19360">MIDWQLDANERLFETFQASVGNRIVTMAVTSHHIRTHRAFGLFGNKSELLVYPLQYVVMDNGVPLVSVHNTTALVQLRQAQLQCEFASHACAKRFAELVASSVAGHPVQVKVSNNFTDFAQQAGAVVKDLYGGFMEGLGIGRKEEVTGNCEGCLAPLHGTKGQTMLCDYCDRRQTL</sequence>
<gene>
    <name evidence="1" type="ORF">BMAGN_1041</name>
</gene>
<dbReference type="AlphaFoldDB" id="A0A087BE23"/>
<dbReference type="EMBL" id="JGZB01000002">
    <property type="protein sequence ID" value="KFI69273.1"/>
    <property type="molecule type" value="Genomic_DNA"/>
</dbReference>
<dbReference type="STRING" id="1692.BMAGN_1041"/>
<evidence type="ECO:0000313" key="1">
    <source>
        <dbReference type="EMBL" id="KFI69273.1"/>
    </source>
</evidence>
<comment type="caution">
    <text evidence="1">The sequence shown here is derived from an EMBL/GenBank/DDBJ whole genome shotgun (WGS) entry which is preliminary data.</text>
</comment>
<proteinExistence type="predicted"/>
<dbReference type="Proteomes" id="UP000029052">
    <property type="component" value="Unassembled WGS sequence"/>
</dbReference>
<evidence type="ECO:0000313" key="2">
    <source>
        <dbReference type="Proteomes" id="UP000029052"/>
    </source>
</evidence>
<dbReference type="RefSeq" id="WP_022859649.1">
    <property type="nucleotide sequence ID" value="NZ_JGZB01000002.1"/>
</dbReference>
<protein>
    <submittedName>
        <fullName evidence="1">Uncharacterized protein</fullName>
    </submittedName>
</protein>